<gene>
    <name evidence="2" type="ORF">WICPIJ_006143</name>
</gene>
<keyword evidence="3" id="KW-1185">Reference proteome</keyword>
<evidence type="ECO:0000256" key="1">
    <source>
        <dbReference type="SAM" id="Coils"/>
    </source>
</evidence>
<evidence type="ECO:0000313" key="3">
    <source>
        <dbReference type="Proteomes" id="UP000774326"/>
    </source>
</evidence>
<proteinExistence type="predicted"/>
<sequence>MTVYQTRSVPTAESVSMDSSTTINTSFNRTVLEIEKMLVEKLSVKESEIYILSFGTVYNHILRILRLKKNVISADRLNNFEDNINLFAKSVLQLYKANQTVNKQAINTLLMMNCEMEESTNSMIIKSVSLLSSQIDQLKVSLARKDAELDYLHRKVKELEESRTNSDNIEQSLKNLLKQFQKM</sequence>
<keyword evidence="1" id="KW-0175">Coiled coil</keyword>
<protein>
    <submittedName>
        <fullName evidence="2">Uncharacterized protein</fullName>
    </submittedName>
</protein>
<accession>A0A9P8Q4C5</accession>
<dbReference type="AlphaFoldDB" id="A0A9P8Q4C5"/>
<reference evidence="2" key="1">
    <citation type="journal article" date="2021" name="Open Biol.">
        <title>Shared evolutionary footprints suggest mitochondrial oxidative damage underlies multiple complex I losses in fungi.</title>
        <authorList>
            <person name="Schikora-Tamarit M.A."/>
            <person name="Marcet-Houben M."/>
            <person name="Nosek J."/>
            <person name="Gabaldon T."/>
        </authorList>
    </citation>
    <scope>NUCLEOTIDE SEQUENCE</scope>
    <source>
        <strain evidence="2">CBS2887</strain>
    </source>
</reference>
<feature type="coiled-coil region" evidence="1">
    <location>
        <begin position="142"/>
        <end position="179"/>
    </location>
</feature>
<evidence type="ECO:0000313" key="2">
    <source>
        <dbReference type="EMBL" id="KAH3682887.1"/>
    </source>
</evidence>
<name>A0A9P8Q4C5_WICPI</name>
<comment type="caution">
    <text evidence="2">The sequence shown here is derived from an EMBL/GenBank/DDBJ whole genome shotgun (WGS) entry which is preliminary data.</text>
</comment>
<dbReference type="EMBL" id="JAEUBG010003365">
    <property type="protein sequence ID" value="KAH3682887.1"/>
    <property type="molecule type" value="Genomic_DNA"/>
</dbReference>
<organism evidence="2 3">
    <name type="scientific">Wickerhamomyces pijperi</name>
    <name type="common">Yeast</name>
    <name type="synonym">Pichia pijperi</name>
    <dbReference type="NCBI Taxonomy" id="599730"/>
    <lineage>
        <taxon>Eukaryota</taxon>
        <taxon>Fungi</taxon>
        <taxon>Dikarya</taxon>
        <taxon>Ascomycota</taxon>
        <taxon>Saccharomycotina</taxon>
        <taxon>Saccharomycetes</taxon>
        <taxon>Phaffomycetales</taxon>
        <taxon>Wickerhamomycetaceae</taxon>
        <taxon>Wickerhamomyces</taxon>
    </lineage>
</organism>
<reference evidence="2" key="2">
    <citation type="submission" date="2021-01" db="EMBL/GenBank/DDBJ databases">
        <authorList>
            <person name="Schikora-Tamarit M.A."/>
        </authorList>
    </citation>
    <scope>NUCLEOTIDE SEQUENCE</scope>
    <source>
        <strain evidence="2">CBS2887</strain>
    </source>
</reference>
<dbReference type="Proteomes" id="UP000774326">
    <property type="component" value="Unassembled WGS sequence"/>
</dbReference>